<evidence type="ECO:0000256" key="1">
    <source>
        <dbReference type="SAM" id="MobiDB-lite"/>
    </source>
</evidence>
<name>A0A444IWY2_9BACT</name>
<dbReference type="EMBL" id="MTKO01000079">
    <property type="protein sequence ID" value="RWX45364.1"/>
    <property type="molecule type" value="Genomic_DNA"/>
</dbReference>
<keyword evidence="4" id="KW-1185">Reference proteome</keyword>
<gene>
    <name evidence="3" type="ORF">H206_00970</name>
</gene>
<dbReference type="Proteomes" id="UP000287853">
    <property type="component" value="Unassembled WGS sequence"/>
</dbReference>
<feature type="compositionally biased region" description="Basic and acidic residues" evidence="1">
    <location>
        <begin position="333"/>
        <end position="343"/>
    </location>
</feature>
<organism evidence="3 4">
    <name type="scientific">Candidatus Electrothrix aarhusensis</name>
    <dbReference type="NCBI Taxonomy" id="1859131"/>
    <lineage>
        <taxon>Bacteria</taxon>
        <taxon>Pseudomonadati</taxon>
        <taxon>Thermodesulfobacteriota</taxon>
        <taxon>Desulfobulbia</taxon>
        <taxon>Desulfobulbales</taxon>
        <taxon>Desulfobulbaceae</taxon>
        <taxon>Candidatus Electrothrix</taxon>
    </lineage>
</organism>
<feature type="region of interest" description="Disordered" evidence="1">
    <location>
        <begin position="113"/>
        <end position="404"/>
    </location>
</feature>
<reference evidence="3 4" key="1">
    <citation type="submission" date="2017-01" db="EMBL/GenBank/DDBJ databases">
        <title>The cable genome- insights into the physiology and evolution of filamentous bacteria capable of sulfide oxidation via long distance electron transfer.</title>
        <authorList>
            <person name="Schreiber L."/>
            <person name="Bjerg J.T."/>
            <person name="Boggild A."/>
            <person name="Van De Vossenberg J."/>
            <person name="Meysman F."/>
            <person name="Nielsen L.P."/>
            <person name="Schramm A."/>
            <person name="Kjeldsen K.U."/>
        </authorList>
    </citation>
    <scope>NUCLEOTIDE SEQUENCE [LARGE SCALE GENOMIC DNA]</scope>
    <source>
        <strain evidence="3">MCF</strain>
    </source>
</reference>
<evidence type="ECO:0000313" key="4">
    <source>
        <dbReference type="Proteomes" id="UP000287853"/>
    </source>
</evidence>
<keyword evidence="2" id="KW-0732">Signal</keyword>
<sequence>MICTKKTAILTLSLATSWSVNALAQPQNSISKPPLEAYTACEGKQPDENSRFVSKLGNTISGQCKQQQDGRLLLIPDQLREGKKIPPAAYQECIGKKLGDAAQVTIPTGKTISGTCQSDGDRLYLRPDSPPGMNARMHAGMKTHKEGQYQELQDGNKQPDTRQQAPDQKENDSSYWNQQQSTPPEDMHSNVQQQQPQQQAERGNRGSNRGSNTNQYQESRNGSRQSDTWQQAPPDQNEDDNPYGNQQQSTPPQDMHSNVRQQQPQQQAGRDNGRSNQSQEPQHRSRQTETRHQKPDQKEDNRSYGNNQQQQQPPQAGRGNGKPKPPETAYKSCEGKRAGEEIKLTTPQGRKITGTCEQDGDRLFLRPNRPGAPNGKTSSGNIQQNQPPRHPGQRPQEQPKGFLGRLLDKVKDFWKKLW</sequence>
<evidence type="ECO:0000256" key="2">
    <source>
        <dbReference type="SAM" id="SignalP"/>
    </source>
</evidence>
<dbReference type="AlphaFoldDB" id="A0A444IWY2"/>
<feature type="compositionally biased region" description="Basic and acidic residues" evidence="1">
    <location>
        <begin position="281"/>
        <end position="302"/>
    </location>
</feature>
<proteinExistence type="predicted"/>
<feature type="compositionally biased region" description="Polar residues" evidence="1">
    <location>
        <begin position="150"/>
        <end position="166"/>
    </location>
</feature>
<feature type="chain" id="PRO_5019071671" evidence="2">
    <location>
        <begin position="25"/>
        <end position="418"/>
    </location>
</feature>
<evidence type="ECO:0000313" key="3">
    <source>
        <dbReference type="EMBL" id="RWX45364.1"/>
    </source>
</evidence>
<feature type="compositionally biased region" description="Low complexity" evidence="1">
    <location>
        <begin position="192"/>
        <end position="212"/>
    </location>
</feature>
<comment type="caution">
    <text evidence="3">The sequence shown here is derived from an EMBL/GenBank/DDBJ whole genome shotgun (WGS) entry which is preliminary data.</text>
</comment>
<feature type="compositionally biased region" description="Polar residues" evidence="1">
    <location>
        <begin position="213"/>
        <end position="234"/>
    </location>
</feature>
<protein>
    <submittedName>
        <fullName evidence="3">Uncharacterized protein</fullName>
    </submittedName>
</protein>
<feature type="compositionally biased region" description="Polar residues" evidence="1">
    <location>
        <begin position="375"/>
        <end position="387"/>
    </location>
</feature>
<feature type="compositionally biased region" description="Polar residues" evidence="1">
    <location>
        <begin position="173"/>
        <end position="183"/>
    </location>
</feature>
<feature type="signal peptide" evidence="2">
    <location>
        <begin position="1"/>
        <end position="24"/>
    </location>
</feature>
<feature type="compositionally biased region" description="Polar residues" evidence="1">
    <location>
        <begin position="243"/>
        <end position="260"/>
    </location>
</feature>
<accession>A0A444IWY2</accession>